<evidence type="ECO:0000256" key="1">
    <source>
        <dbReference type="ARBA" id="ARBA00004418"/>
    </source>
</evidence>
<dbReference type="CDD" id="cd13585">
    <property type="entry name" value="PBP2_TMBP_like"/>
    <property type="match status" value="1"/>
</dbReference>
<dbReference type="Pfam" id="PF01547">
    <property type="entry name" value="SBP_bac_1"/>
    <property type="match status" value="1"/>
</dbReference>
<sequence>MRWTAALALAGLTWLGGCKREEPAKPQEASGSGAPSPAAQPTEVTLQLFGDPAEVAGYRELITAFEAKNSDVKVRLVPIGKQKDHMAKLTTAFSGGTPPDLFLLNYRRFGQFAAKDVLEPLGPRLAKSADLKEQDFYPQPLEAFRYQGTLECIPQNVSSLVVYWNRGLFKKLGVPEPTPDWTWDDFRKAAQALTRDEDKDGRADIHGLTFEPNLSRLAPFIWQAGGDVVDDVNDPRHLELLSAPAQEALRYVLRLQRVFKVMPTLEESKSENAEARFAAGRAGMHLNSRRLVPTLREVKDLDWDVAPLPRHKQKATVLHSDGYCMSRASTVKDAAFRFVEFALGPTGAGLLARSGRTVPSLKSVAEGPAFLDPNQRPASARVFLDSIPTIRRLPNSAVWNEVEARADPIVEEWFYTVPPGGTKLTQADTTEVRPGQEAGGSMKRLLRQRDEVNTLGAELNEAVQGVLDSAPRRDAGVP</sequence>
<keyword evidence="5" id="KW-1185">Reference proteome</keyword>
<dbReference type="InterPro" id="IPR006059">
    <property type="entry name" value="SBP"/>
</dbReference>
<accession>A0ABX7NW76</accession>
<protein>
    <submittedName>
        <fullName evidence="4">Sugar ABC transporter substrate-binding protein</fullName>
    </submittedName>
</protein>
<dbReference type="PROSITE" id="PS51257">
    <property type="entry name" value="PROKAR_LIPOPROTEIN"/>
    <property type="match status" value="1"/>
</dbReference>
<evidence type="ECO:0000313" key="5">
    <source>
        <dbReference type="Proteomes" id="UP000662747"/>
    </source>
</evidence>
<organism evidence="4 5">
    <name type="scientific">Pyxidicoccus parkwayensis</name>
    <dbReference type="NCBI Taxonomy" id="2813578"/>
    <lineage>
        <taxon>Bacteria</taxon>
        <taxon>Pseudomonadati</taxon>
        <taxon>Myxococcota</taxon>
        <taxon>Myxococcia</taxon>
        <taxon>Myxococcales</taxon>
        <taxon>Cystobacterineae</taxon>
        <taxon>Myxococcaceae</taxon>
        <taxon>Pyxidicoccus</taxon>
    </lineage>
</organism>
<comment type="subcellular location">
    <subcellularLocation>
        <location evidence="1">Periplasm</location>
    </subcellularLocation>
</comment>
<evidence type="ECO:0000256" key="2">
    <source>
        <dbReference type="ARBA" id="ARBA00008520"/>
    </source>
</evidence>
<gene>
    <name evidence="4" type="ORF">JY651_49970</name>
</gene>
<dbReference type="SUPFAM" id="SSF53850">
    <property type="entry name" value="Periplasmic binding protein-like II"/>
    <property type="match status" value="1"/>
</dbReference>
<dbReference type="Proteomes" id="UP000662747">
    <property type="component" value="Chromosome"/>
</dbReference>
<name>A0ABX7NW76_9BACT</name>
<dbReference type="EMBL" id="CP071090">
    <property type="protein sequence ID" value="QSQ23129.1"/>
    <property type="molecule type" value="Genomic_DNA"/>
</dbReference>
<dbReference type="PANTHER" id="PTHR43649">
    <property type="entry name" value="ARABINOSE-BINDING PROTEIN-RELATED"/>
    <property type="match status" value="1"/>
</dbReference>
<feature type="region of interest" description="Disordered" evidence="3">
    <location>
        <begin position="21"/>
        <end position="41"/>
    </location>
</feature>
<feature type="compositionally biased region" description="Low complexity" evidence="3">
    <location>
        <begin position="26"/>
        <end position="41"/>
    </location>
</feature>
<dbReference type="InterPro" id="IPR050490">
    <property type="entry name" value="Bact_solute-bd_prot1"/>
</dbReference>
<evidence type="ECO:0000313" key="4">
    <source>
        <dbReference type="EMBL" id="QSQ23129.1"/>
    </source>
</evidence>
<reference evidence="4 5" key="1">
    <citation type="submission" date="2021-02" db="EMBL/GenBank/DDBJ databases">
        <title>De Novo genome assembly of isolated myxobacteria.</title>
        <authorList>
            <person name="Stevens D.C."/>
        </authorList>
    </citation>
    <scope>NUCLEOTIDE SEQUENCE [LARGE SCALE GENOMIC DNA]</scope>
    <source>
        <strain evidence="5">SCPEA02</strain>
    </source>
</reference>
<evidence type="ECO:0000256" key="3">
    <source>
        <dbReference type="SAM" id="MobiDB-lite"/>
    </source>
</evidence>
<dbReference type="RefSeq" id="WP_206724704.1">
    <property type="nucleotide sequence ID" value="NZ_CP071090.1"/>
</dbReference>
<dbReference type="Gene3D" id="3.40.190.10">
    <property type="entry name" value="Periplasmic binding protein-like II"/>
    <property type="match status" value="1"/>
</dbReference>
<comment type="similarity">
    <text evidence="2">Belongs to the bacterial solute-binding protein 1 family.</text>
</comment>
<proteinExistence type="inferred from homology"/>
<dbReference type="PANTHER" id="PTHR43649:SF30">
    <property type="entry name" value="ABC TRANSPORTER SUBSTRATE-BINDING PROTEIN"/>
    <property type="match status" value="1"/>
</dbReference>